<dbReference type="AlphaFoldDB" id="A0ABD6EYD5"/>
<accession>A0ABD6EYD5</accession>
<evidence type="ECO:0000313" key="2">
    <source>
        <dbReference type="Proteomes" id="UP001608902"/>
    </source>
</evidence>
<dbReference type="Proteomes" id="UP001608902">
    <property type="component" value="Unassembled WGS sequence"/>
</dbReference>
<protein>
    <submittedName>
        <fullName evidence="1">Uncharacterized protein</fullName>
    </submittedName>
</protein>
<gene>
    <name evidence="1" type="ORF">AB6A40_008973</name>
</gene>
<name>A0ABD6EYD5_9BILA</name>
<sequence length="81" mass="9433">MVPTPSLQKFSQRNRKKRLRLEPITDPVVLHKMKLYIVKDGGREINRNQSNVRIFQAESILFSAVVMFCIMKSDKRGNNSQ</sequence>
<organism evidence="1 2">
    <name type="scientific">Gnathostoma spinigerum</name>
    <dbReference type="NCBI Taxonomy" id="75299"/>
    <lineage>
        <taxon>Eukaryota</taxon>
        <taxon>Metazoa</taxon>
        <taxon>Ecdysozoa</taxon>
        <taxon>Nematoda</taxon>
        <taxon>Chromadorea</taxon>
        <taxon>Rhabditida</taxon>
        <taxon>Spirurina</taxon>
        <taxon>Gnathostomatomorpha</taxon>
        <taxon>Gnathostomatoidea</taxon>
        <taxon>Gnathostomatidae</taxon>
        <taxon>Gnathostoma</taxon>
    </lineage>
</organism>
<comment type="caution">
    <text evidence="1">The sequence shown here is derived from an EMBL/GenBank/DDBJ whole genome shotgun (WGS) entry which is preliminary data.</text>
</comment>
<reference evidence="1 2" key="1">
    <citation type="submission" date="2024-08" db="EMBL/GenBank/DDBJ databases">
        <title>Gnathostoma spinigerum genome.</title>
        <authorList>
            <person name="Gonzalez-Bertolin B."/>
            <person name="Monzon S."/>
            <person name="Zaballos A."/>
            <person name="Jimenez P."/>
            <person name="Dekumyoy P."/>
            <person name="Varona S."/>
            <person name="Cuesta I."/>
            <person name="Sumanam S."/>
            <person name="Adisakwattana P."/>
            <person name="Gasser R.B."/>
            <person name="Hernandez-Gonzalez A."/>
            <person name="Young N.D."/>
            <person name="Perteguer M.J."/>
        </authorList>
    </citation>
    <scope>NUCLEOTIDE SEQUENCE [LARGE SCALE GENOMIC DNA]</scope>
    <source>
        <strain evidence="1">AL3</strain>
        <tissue evidence="1">Liver</tissue>
    </source>
</reference>
<evidence type="ECO:0000313" key="1">
    <source>
        <dbReference type="EMBL" id="MFH4982264.1"/>
    </source>
</evidence>
<proteinExistence type="predicted"/>
<keyword evidence="2" id="KW-1185">Reference proteome</keyword>
<dbReference type="EMBL" id="JBGFUD010008874">
    <property type="protein sequence ID" value="MFH4982264.1"/>
    <property type="molecule type" value="Genomic_DNA"/>
</dbReference>